<dbReference type="NCBIfam" id="TIGR02678">
    <property type="entry name" value="TIGR02678 family protein"/>
    <property type="match status" value="1"/>
</dbReference>
<dbReference type="RefSeq" id="WP_217896836.1">
    <property type="nucleotide sequence ID" value="NZ_JAMDLV010000070.1"/>
</dbReference>
<dbReference type="InterPro" id="IPR013494">
    <property type="entry name" value="CHP02678"/>
</dbReference>
<dbReference type="Proteomes" id="UP001207626">
    <property type="component" value="Unassembled WGS sequence"/>
</dbReference>
<protein>
    <submittedName>
        <fullName evidence="1">TIGR02678 family protein</fullName>
    </submittedName>
</protein>
<sequence>METIKIGKLNKTKRRRTNIVDREELSDRKKQCMNALLNRPWIAKENDPQLYYWIKEQYVELKDWFMNYAGYSLVVNRKIAKLEKVPVVAYPWMGFQEFREPLDYALFTYSLWFLEAKTEREQFLLTDLVKEVRDYMLEQGMEIDWRNYFHRLSMARALKKLKSIHVIRAVDGQESDWASHSDSDVEKHNVLYECSAYVRYVLRNFPTELTSYTDMTELRDTINYGEGVDELNRKRKHRLYRRYLLEPVVMDDQWQEEQLYFHGQKNHIIKHLKTMFGWEGSKYREGVLFFEPETMTEAEVFPTLSSISDITLLVLGQVRQEVVSTFEKETEQNGRVRLTKHEMERILIRLKEEYGEYWTNDHRKMKSTQLAQQVFDHLMEWGFGEWEDETFFVLNAAAGKWMAQYGTVELDI</sequence>
<evidence type="ECO:0000313" key="2">
    <source>
        <dbReference type="Proteomes" id="UP001207626"/>
    </source>
</evidence>
<keyword evidence="2" id="KW-1185">Reference proteome</keyword>
<proteinExistence type="predicted"/>
<dbReference type="Pfam" id="PF09661">
    <property type="entry name" value="DUF2398"/>
    <property type="match status" value="1"/>
</dbReference>
<name>A0ABT4DY65_9BACL</name>
<dbReference type="EMBL" id="JAMDLW010000032">
    <property type="protein sequence ID" value="MCY9522279.1"/>
    <property type="molecule type" value="Genomic_DNA"/>
</dbReference>
<organism evidence="1 2">
    <name type="scientific">Paenibacillus apiarius</name>
    <dbReference type="NCBI Taxonomy" id="46240"/>
    <lineage>
        <taxon>Bacteria</taxon>
        <taxon>Bacillati</taxon>
        <taxon>Bacillota</taxon>
        <taxon>Bacilli</taxon>
        <taxon>Bacillales</taxon>
        <taxon>Paenibacillaceae</taxon>
        <taxon>Paenibacillus</taxon>
    </lineage>
</organism>
<reference evidence="1 2" key="1">
    <citation type="submission" date="2022-05" db="EMBL/GenBank/DDBJ databases">
        <title>Genome Sequencing of Bee-Associated Microbes.</title>
        <authorList>
            <person name="Dunlap C."/>
        </authorList>
    </citation>
    <scope>NUCLEOTIDE SEQUENCE [LARGE SCALE GENOMIC DNA]</scope>
    <source>
        <strain evidence="1 2">NRRL NRS-1438</strain>
    </source>
</reference>
<gene>
    <name evidence="1" type="ORF">M5X09_21920</name>
</gene>
<accession>A0ABT4DY65</accession>
<evidence type="ECO:0000313" key="1">
    <source>
        <dbReference type="EMBL" id="MCY9522279.1"/>
    </source>
</evidence>
<comment type="caution">
    <text evidence="1">The sequence shown here is derived from an EMBL/GenBank/DDBJ whole genome shotgun (WGS) entry which is preliminary data.</text>
</comment>